<dbReference type="EMBL" id="WWCP01000020">
    <property type="protein sequence ID" value="MYM83569.1"/>
    <property type="molecule type" value="Genomic_DNA"/>
</dbReference>
<dbReference type="Proteomes" id="UP000474565">
    <property type="component" value="Unassembled WGS sequence"/>
</dbReference>
<name>A0A6L8MLQ2_9BURK</name>
<dbReference type="AlphaFoldDB" id="A0A6L8MLQ2"/>
<gene>
    <name evidence="1" type="ORF">GTP44_16605</name>
</gene>
<evidence type="ECO:0000313" key="2">
    <source>
        <dbReference type="Proteomes" id="UP000474565"/>
    </source>
</evidence>
<comment type="caution">
    <text evidence="1">The sequence shown here is derived from an EMBL/GenBank/DDBJ whole genome shotgun (WGS) entry which is preliminary data.</text>
</comment>
<organism evidence="1 2">
    <name type="scientific">Duganella lactea</name>
    <dbReference type="NCBI Taxonomy" id="2692173"/>
    <lineage>
        <taxon>Bacteria</taxon>
        <taxon>Pseudomonadati</taxon>
        <taxon>Pseudomonadota</taxon>
        <taxon>Betaproteobacteria</taxon>
        <taxon>Burkholderiales</taxon>
        <taxon>Oxalobacteraceae</taxon>
        <taxon>Telluria group</taxon>
        <taxon>Duganella</taxon>
    </lineage>
</organism>
<dbReference type="RefSeq" id="WP_161020315.1">
    <property type="nucleotide sequence ID" value="NZ_WWCP01000020.1"/>
</dbReference>
<proteinExistence type="predicted"/>
<reference evidence="1 2" key="1">
    <citation type="submission" date="2019-12" db="EMBL/GenBank/DDBJ databases">
        <title>Novel species isolated from a subtropical stream in China.</title>
        <authorList>
            <person name="Lu H."/>
        </authorList>
    </citation>
    <scope>NUCLEOTIDE SEQUENCE [LARGE SCALE GENOMIC DNA]</scope>
    <source>
        <strain evidence="1 2">FT50W</strain>
    </source>
</reference>
<sequence length="54" mass="6194">MHFDVFSALQSATAASKSRAIVLDNQIKKDGRSFVRYSKALATNQKMIRKRHDR</sequence>
<protein>
    <submittedName>
        <fullName evidence="1">Uncharacterized protein</fullName>
    </submittedName>
</protein>
<accession>A0A6L8MLQ2</accession>
<evidence type="ECO:0000313" key="1">
    <source>
        <dbReference type="EMBL" id="MYM83569.1"/>
    </source>
</evidence>